<feature type="transmembrane region" description="Helical" evidence="8">
    <location>
        <begin position="322"/>
        <end position="340"/>
    </location>
</feature>
<keyword evidence="10" id="KW-1185">Reference proteome</keyword>
<organism evidence="9 10">
    <name type="scientific">Niallia nealsonii</name>
    <dbReference type="NCBI Taxonomy" id="115979"/>
    <lineage>
        <taxon>Bacteria</taxon>
        <taxon>Bacillati</taxon>
        <taxon>Bacillota</taxon>
        <taxon>Bacilli</taxon>
        <taxon>Bacillales</taxon>
        <taxon>Bacillaceae</taxon>
        <taxon>Niallia</taxon>
    </lineage>
</organism>
<comment type="caution">
    <text evidence="9">The sequence shown here is derived from an EMBL/GenBank/DDBJ whole genome shotgun (WGS) entry which is preliminary data.</text>
</comment>
<keyword evidence="6 8" id="KW-1133">Transmembrane helix</keyword>
<evidence type="ECO:0000256" key="8">
    <source>
        <dbReference type="SAM" id="Phobius"/>
    </source>
</evidence>
<gene>
    <name evidence="9" type="ORF">CWS01_20805</name>
</gene>
<dbReference type="SUPFAM" id="SSF81345">
    <property type="entry name" value="ABC transporter involved in vitamin B12 uptake, BtuC"/>
    <property type="match status" value="1"/>
</dbReference>
<keyword evidence="4" id="KW-1003">Cell membrane</keyword>
<keyword evidence="3" id="KW-0813">Transport</keyword>
<feature type="transmembrane region" description="Helical" evidence="8">
    <location>
        <begin position="133"/>
        <end position="153"/>
    </location>
</feature>
<feature type="transmembrane region" description="Helical" evidence="8">
    <location>
        <begin position="291"/>
        <end position="316"/>
    </location>
</feature>
<evidence type="ECO:0000256" key="4">
    <source>
        <dbReference type="ARBA" id="ARBA00022475"/>
    </source>
</evidence>
<dbReference type="AlphaFoldDB" id="A0A2N0YWW1"/>
<evidence type="ECO:0000256" key="5">
    <source>
        <dbReference type="ARBA" id="ARBA00022692"/>
    </source>
</evidence>
<proteinExistence type="inferred from homology"/>
<comment type="similarity">
    <text evidence="2">Belongs to the binding-protein-dependent transport system permease family. FecCD subfamily.</text>
</comment>
<evidence type="ECO:0000256" key="2">
    <source>
        <dbReference type="ARBA" id="ARBA00007935"/>
    </source>
</evidence>
<dbReference type="InterPro" id="IPR000522">
    <property type="entry name" value="ABC_transptr_permease_BtuC"/>
</dbReference>
<accession>A0A2N0YWW1</accession>
<dbReference type="GO" id="GO:0022857">
    <property type="term" value="F:transmembrane transporter activity"/>
    <property type="evidence" value="ECO:0007669"/>
    <property type="project" value="InterPro"/>
</dbReference>
<feature type="transmembrane region" description="Helical" evidence="8">
    <location>
        <begin position="255"/>
        <end position="279"/>
    </location>
</feature>
<dbReference type="EMBL" id="PISE01000064">
    <property type="protein sequence ID" value="PKG21740.1"/>
    <property type="molecule type" value="Genomic_DNA"/>
</dbReference>
<dbReference type="PANTHER" id="PTHR30472:SF58">
    <property type="entry name" value="IRON(3+)-HYDROXAMATE IMPORT SYSTEM PERMEASE PROTEIN FHUB"/>
    <property type="match status" value="1"/>
</dbReference>
<dbReference type="GO" id="GO:0033214">
    <property type="term" value="P:siderophore-iron import into cell"/>
    <property type="evidence" value="ECO:0007669"/>
    <property type="project" value="TreeGrafter"/>
</dbReference>
<feature type="transmembrane region" description="Helical" evidence="8">
    <location>
        <begin position="165"/>
        <end position="187"/>
    </location>
</feature>
<dbReference type="PANTHER" id="PTHR30472">
    <property type="entry name" value="FERRIC ENTEROBACTIN TRANSPORT SYSTEM PERMEASE PROTEIN"/>
    <property type="match status" value="1"/>
</dbReference>
<reference evidence="9 10" key="1">
    <citation type="journal article" date="2003" name="Int. J. Syst. Evol. Microbiol.">
        <title>Bacillus nealsonii sp. nov., isolated from a spacecraft-assembly facility, whose spores are gamma-radiation resistant.</title>
        <authorList>
            <person name="Venkateswaran K."/>
            <person name="Kempf M."/>
            <person name="Chen F."/>
            <person name="Satomi M."/>
            <person name="Nicholson W."/>
            <person name="Kern R."/>
        </authorList>
    </citation>
    <scope>NUCLEOTIDE SEQUENCE [LARGE SCALE GENOMIC DNA]</scope>
    <source>
        <strain evidence="9 10">FO-92</strain>
    </source>
</reference>
<dbReference type="RefSeq" id="WP_101179227.1">
    <property type="nucleotide sequence ID" value="NZ_PISE01000064.1"/>
</dbReference>
<keyword evidence="5 8" id="KW-0812">Transmembrane</keyword>
<feature type="transmembrane region" description="Helical" evidence="8">
    <location>
        <begin position="107"/>
        <end position="127"/>
    </location>
</feature>
<evidence type="ECO:0000256" key="1">
    <source>
        <dbReference type="ARBA" id="ARBA00004651"/>
    </source>
</evidence>
<dbReference type="Pfam" id="PF01032">
    <property type="entry name" value="FecCD"/>
    <property type="match status" value="1"/>
</dbReference>
<sequence length="348" mass="36614">MSKNETELRYKSVQVSSRPITASVIITVGLGILAFVLALSISVGAANIDLLTVWESIFHYNPNSTEHSIIHQIRVPRSVADIVVGASFAVAGSVMQGMTRNPLADSGLLGLNAGAVFMVALCFAFFPGVSYNFLILFSFLGASLSVALVYGVGSLSRKGVTPIRLVLAGAAVTALFTALSEGIAIYFNLSQDLAFWFAGGMAGVKWAQLKLMLPWAIAALVGSLVISRSITVLSLGEEVATGLGQRTKFVKIAGAIIVFVLAGASVSVAGPIGFVGLVVPHITRFLVGVDYRWIIPCSAVLGGLLTSLADIGARMINAPHETPIGAIFALIGVPFFLYVARKEGREMQ</sequence>
<evidence type="ECO:0000256" key="6">
    <source>
        <dbReference type="ARBA" id="ARBA00022989"/>
    </source>
</evidence>
<dbReference type="OrthoDB" id="9811721at2"/>
<evidence type="ECO:0000256" key="7">
    <source>
        <dbReference type="ARBA" id="ARBA00023136"/>
    </source>
</evidence>
<dbReference type="FunFam" id="1.10.3470.10:FF:000001">
    <property type="entry name" value="Vitamin B12 ABC transporter permease BtuC"/>
    <property type="match status" value="1"/>
</dbReference>
<dbReference type="InterPro" id="IPR037294">
    <property type="entry name" value="ABC_BtuC-like"/>
</dbReference>
<dbReference type="CDD" id="cd06550">
    <property type="entry name" value="TM_ABC_iron-siderophores_like"/>
    <property type="match status" value="1"/>
</dbReference>
<dbReference type="Gene3D" id="1.10.3470.10">
    <property type="entry name" value="ABC transporter involved in vitamin B12 uptake, BtuC"/>
    <property type="match status" value="1"/>
</dbReference>
<dbReference type="GO" id="GO:0005886">
    <property type="term" value="C:plasma membrane"/>
    <property type="evidence" value="ECO:0007669"/>
    <property type="project" value="UniProtKB-SubCell"/>
</dbReference>
<name>A0A2N0YWW1_9BACI</name>
<dbReference type="Proteomes" id="UP000233375">
    <property type="component" value="Unassembled WGS sequence"/>
</dbReference>
<comment type="subcellular location">
    <subcellularLocation>
        <location evidence="1">Cell membrane</location>
        <topology evidence="1">Multi-pass membrane protein</topology>
    </subcellularLocation>
</comment>
<protein>
    <submittedName>
        <fullName evidence="9">Ferrichrome ABC transporter permease</fullName>
    </submittedName>
</protein>
<keyword evidence="7 8" id="KW-0472">Membrane</keyword>
<evidence type="ECO:0000313" key="9">
    <source>
        <dbReference type="EMBL" id="PKG21740.1"/>
    </source>
</evidence>
<feature type="transmembrane region" description="Helical" evidence="8">
    <location>
        <begin position="20"/>
        <end position="46"/>
    </location>
</feature>
<evidence type="ECO:0000256" key="3">
    <source>
        <dbReference type="ARBA" id="ARBA00022448"/>
    </source>
</evidence>
<evidence type="ECO:0000313" key="10">
    <source>
        <dbReference type="Proteomes" id="UP000233375"/>
    </source>
</evidence>